<organism evidence="1 2">
    <name type="scientific">Persicobacter psychrovividus</name>
    <dbReference type="NCBI Taxonomy" id="387638"/>
    <lineage>
        <taxon>Bacteria</taxon>
        <taxon>Pseudomonadati</taxon>
        <taxon>Bacteroidota</taxon>
        <taxon>Cytophagia</taxon>
        <taxon>Cytophagales</taxon>
        <taxon>Persicobacteraceae</taxon>
        <taxon>Persicobacter</taxon>
    </lineage>
</organism>
<evidence type="ECO:0000313" key="1">
    <source>
        <dbReference type="EMBL" id="BDC97806.1"/>
    </source>
</evidence>
<reference evidence="1 2" key="1">
    <citation type="submission" date="2021-12" db="EMBL/GenBank/DDBJ databases">
        <title>Genome sequencing of bacteria with rrn-lacking chromosome and rrn-plasmid.</title>
        <authorList>
            <person name="Anda M."/>
            <person name="Iwasaki W."/>
        </authorList>
    </citation>
    <scope>NUCLEOTIDE SEQUENCE [LARGE SCALE GENOMIC DNA]</scope>
    <source>
        <strain evidence="1 2">NBRC 101262</strain>
    </source>
</reference>
<accession>A0ABM7VA51</accession>
<name>A0ABM7VA51_9BACT</name>
<dbReference type="EMBL" id="AP025292">
    <property type="protein sequence ID" value="BDC97806.1"/>
    <property type="molecule type" value="Genomic_DNA"/>
</dbReference>
<dbReference type="RefSeq" id="WP_338397364.1">
    <property type="nucleotide sequence ID" value="NZ_AP025292.1"/>
</dbReference>
<evidence type="ECO:0008006" key="3">
    <source>
        <dbReference type="Google" id="ProtNLM"/>
    </source>
</evidence>
<dbReference type="Proteomes" id="UP001354989">
    <property type="component" value="Chromosome"/>
</dbReference>
<evidence type="ECO:0000313" key="2">
    <source>
        <dbReference type="Proteomes" id="UP001354989"/>
    </source>
</evidence>
<proteinExistence type="predicted"/>
<gene>
    <name evidence="1" type="ORF">PEPS_00870</name>
</gene>
<sequence>MQKEALKRGEAFDGQRLALYTDCYTGKPLRGGDRYDYEHIISAEELFMRYRATHTNEQIAEIVNHPDNVSVTLRSINQFKGKYDLQSRVLDNPMKIDEFGIDLNYAKKSLAKAQRAVLNF</sequence>
<keyword evidence="2" id="KW-1185">Reference proteome</keyword>
<protein>
    <recommendedName>
        <fullName evidence="3">HNH endonuclease</fullName>
    </recommendedName>
</protein>